<keyword evidence="3" id="KW-1185">Reference proteome</keyword>
<dbReference type="OrthoDB" id="1341760at2"/>
<reference evidence="1 3" key="1">
    <citation type="submission" date="2017-01" db="EMBL/GenBank/DDBJ databases">
        <authorList>
            <person name="Varghese N."/>
            <person name="Submissions S."/>
        </authorList>
    </citation>
    <scope>NUCLEOTIDE SEQUENCE [LARGE SCALE GENOMIC DNA]</scope>
    <source>
        <strain evidence="1 3">ATCC 27950</strain>
    </source>
</reference>
<evidence type="ECO:0000313" key="2">
    <source>
        <dbReference type="EMBL" id="SUX41390.1"/>
    </source>
</evidence>
<name>A0A381F496_9FLAO</name>
<organism evidence="2 4">
    <name type="scientific">Chryseobacterium indoltheticum</name>
    <dbReference type="NCBI Taxonomy" id="254"/>
    <lineage>
        <taxon>Bacteria</taxon>
        <taxon>Pseudomonadati</taxon>
        <taxon>Bacteroidota</taxon>
        <taxon>Flavobacteriia</taxon>
        <taxon>Flavobacteriales</taxon>
        <taxon>Weeksellaceae</taxon>
        <taxon>Chryseobacterium group</taxon>
        <taxon>Chryseobacterium</taxon>
    </lineage>
</organism>
<dbReference type="EMBL" id="FTMF01000004">
    <property type="protein sequence ID" value="SIQ29624.1"/>
    <property type="molecule type" value="Genomic_DNA"/>
</dbReference>
<evidence type="ECO:0000313" key="4">
    <source>
        <dbReference type="Proteomes" id="UP000255231"/>
    </source>
</evidence>
<dbReference type="GeneID" id="303674961"/>
<protein>
    <submittedName>
        <fullName evidence="2">Uncharacterized protein</fullName>
    </submittedName>
</protein>
<dbReference type="AlphaFoldDB" id="A0A381F496"/>
<dbReference type="RefSeq" id="WP_123890121.1">
    <property type="nucleotide sequence ID" value="NZ_CP033929.1"/>
</dbReference>
<reference evidence="2 4" key="2">
    <citation type="submission" date="2018-06" db="EMBL/GenBank/DDBJ databases">
        <authorList>
            <consortium name="Pathogen Informatics"/>
            <person name="Doyle S."/>
        </authorList>
    </citation>
    <scope>NUCLEOTIDE SEQUENCE [LARGE SCALE GENOMIC DNA]</scope>
    <source>
        <strain evidence="2 4">NCTC13560</strain>
    </source>
</reference>
<gene>
    <name evidence="2" type="ORF">NCTC13560_00187</name>
    <name evidence="1" type="ORF">SAMN05421682_10414</name>
</gene>
<proteinExistence type="predicted"/>
<dbReference type="Proteomes" id="UP000185725">
    <property type="component" value="Unassembled WGS sequence"/>
</dbReference>
<evidence type="ECO:0000313" key="1">
    <source>
        <dbReference type="EMBL" id="SIQ29624.1"/>
    </source>
</evidence>
<dbReference type="EMBL" id="UFVS01000001">
    <property type="protein sequence ID" value="SUX41390.1"/>
    <property type="molecule type" value="Genomic_DNA"/>
</dbReference>
<accession>A0A381F496</accession>
<dbReference type="Proteomes" id="UP000255231">
    <property type="component" value="Unassembled WGS sequence"/>
</dbReference>
<sequence length="188" mass="22000">MLSKIIKFNQHGMIIPISIGYEKSEFDLVSKQEKLDYVNSYSKESFSWEYNGEKIIISDEKVSVYGYPTVDNKYIIIYKGIDGQFKPPNNAVIYNLDGSIHMILEIPQLISERAKKYLEKEKLGNPPLELVKYESGLNFLSFGWRKNENGEHFNYISIQYDLDYGEGRELNTETGEIGRLIDDWYNYY</sequence>
<evidence type="ECO:0000313" key="3">
    <source>
        <dbReference type="Proteomes" id="UP000185725"/>
    </source>
</evidence>